<evidence type="ECO:0000256" key="3">
    <source>
        <dbReference type="SAM" id="MobiDB-lite"/>
    </source>
</evidence>
<dbReference type="Proteomes" id="UP000288216">
    <property type="component" value="Unassembled WGS sequence"/>
</dbReference>
<dbReference type="EMBL" id="BFAA01000889">
    <property type="protein sequence ID" value="GCB74222.1"/>
    <property type="molecule type" value="Genomic_DNA"/>
</dbReference>
<proteinExistence type="inferred from homology"/>
<feature type="compositionally biased region" description="Basic and acidic residues" evidence="3">
    <location>
        <begin position="16"/>
        <end position="27"/>
    </location>
</feature>
<comment type="caution">
    <text evidence="5">The sequence shown here is derived from an EMBL/GenBank/DDBJ whole genome shotgun (WGS) entry which is preliminary data.</text>
</comment>
<feature type="region of interest" description="Disordered" evidence="3">
    <location>
        <begin position="129"/>
        <end position="148"/>
    </location>
</feature>
<feature type="region of interest" description="Disordered" evidence="3">
    <location>
        <begin position="1"/>
        <end position="35"/>
    </location>
</feature>
<dbReference type="CDD" id="cd06526">
    <property type="entry name" value="metazoan_ACD"/>
    <property type="match status" value="1"/>
</dbReference>
<evidence type="ECO:0000313" key="6">
    <source>
        <dbReference type="Proteomes" id="UP000288216"/>
    </source>
</evidence>
<dbReference type="STRING" id="75743.A0A401PM50"/>
<sequence>MGSALGTDTDIETNSESEKNEGVRGTEKQCTNQFEDKSDKFSVSFDVGNISPEEVTVRIKEGTLSVSGQHVQNKGKGFSFQGFSEEFAIPPTVDAKTLIATIVDGQRMQIEGNYLSPPLNTTTGHKTLNHIGKDGAKIPKGKKRNLATPDREVSAFQSPDRKRICTAISECPGSKRIIPDTTVIKSLEFNVEVIKEKGSPDHVSSEFETKRDGDVMMSN</sequence>
<dbReference type="PROSITE" id="PS01031">
    <property type="entry name" value="SHSP"/>
    <property type="match status" value="1"/>
</dbReference>
<dbReference type="Pfam" id="PF00011">
    <property type="entry name" value="HSP20"/>
    <property type="match status" value="1"/>
</dbReference>
<dbReference type="OrthoDB" id="1431247at2759"/>
<dbReference type="PANTHER" id="PTHR45640:SF26">
    <property type="entry name" value="RE23625P"/>
    <property type="match status" value="1"/>
</dbReference>
<evidence type="ECO:0000256" key="2">
    <source>
        <dbReference type="RuleBase" id="RU003616"/>
    </source>
</evidence>
<reference evidence="5 6" key="1">
    <citation type="journal article" date="2018" name="Nat. Ecol. Evol.">
        <title>Shark genomes provide insights into elasmobranch evolution and the origin of vertebrates.</title>
        <authorList>
            <person name="Hara Y"/>
            <person name="Yamaguchi K"/>
            <person name="Onimaru K"/>
            <person name="Kadota M"/>
            <person name="Koyanagi M"/>
            <person name="Keeley SD"/>
            <person name="Tatsumi K"/>
            <person name="Tanaka K"/>
            <person name="Motone F"/>
            <person name="Kageyama Y"/>
            <person name="Nozu R"/>
            <person name="Adachi N"/>
            <person name="Nishimura O"/>
            <person name="Nakagawa R"/>
            <person name="Tanegashima C"/>
            <person name="Kiyatake I"/>
            <person name="Matsumoto R"/>
            <person name="Murakumo K"/>
            <person name="Nishida K"/>
            <person name="Terakita A"/>
            <person name="Kuratani S"/>
            <person name="Sato K"/>
            <person name="Hyodo S Kuraku.S."/>
        </authorList>
    </citation>
    <scope>NUCLEOTIDE SEQUENCE [LARGE SCALE GENOMIC DNA]</scope>
</reference>
<dbReference type="InterPro" id="IPR001436">
    <property type="entry name" value="Alpha-crystallin/sHSP_animal"/>
</dbReference>
<dbReference type="GO" id="GO:0051082">
    <property type="term" value="F:unfolded protein binding"/>
    <property type="evidence" value="ECO:0007669"/>
    <property type="project" value="TreeGrafter"/>
</dbReference>
<dbReference type="GO" id="GO:0005634">
    <property type="term" value="C:nucleus"/>
    <property type="evidence" value="ECO:0007669"/>
    <property type="project" value="TreeGrafter"/>
</dbReference>
<protein>
    <recommendedName>
        <fullName evidence="4">SHSP domain-containing protein</fullName>
    </recommendedName>
</protein>
<comment type="similarity">
    <text evidence="1 2">Belongs to the small heat shock protein (HSP20) family.</text>
</comment>
<dbReference type="InterPro" id="IPR008978">
    <property type="entry name" value="HSP20-like_chaperone"/>
</dbReference>
<dbReference type="GO" id="GO:0009408">
    <property type="term" value="P:response to heat"/>
    <property type="evidence" value="ECO:0007669"/>
    <property type="project" value="TreeGrafter"/>
</dbReference>
<accession>A0A401PM50</accession>
<feature type="region of interest" description="Disordered" evidence="3">
    <location>
        <begin position="198"/>
        <end position="219"/>
    </location>
</feature>
<dbReference type="Gene3D" id="2.60.40.790">
    <property type="match status" value="1"/>
</dbReference>
<dbReference type="GO" id="GO:0005737">
    <property type="term" value="C:cytoplasm"/>
    <property type="evidence" value="ECO:0007669"/>
    <property type="project" value="TreeGrafter"/>
</dbReference>
<evidence type="ECO:0000313" key="5">
    <source>
        <dbReference type="EMBL" id="GCB74222.1"/>
    </source>
</evidence>
<gene>
    <name evidence="5" type="ORF">scyTo_0003310</name>
</gene>
<dbReference type="InterPro" id="IPR002068">
    <property type="entry name" value="A-crystallin/Hsp20_dom"/>
</dbReference>
<evidence type="ECO:0000259" key="4">
    <source>
        <dbReference type="PROSITE" id="PS01031"/>
    </source>
</evidence>
<evidence type="ECO:0000256" key="1">
    <source>
        <dbReference type="PROSITE-ProRule" id="PRU00285"/>
    </source>
</evidence>
<dbReference type="PANTHER" id="PTHR45640">
    <property type="entry name" value="HEAT SHOCK PROTEIN HSP-12.2-RELATED"/>
    <property type="match status" value="1"/>
</dbReference>
<dbReference type="GO" id="GO:0042026">
    <property type="term" value="P:protein refolding"/>
    <property type="evidence" value="ECO:0007669"/>
    <property type="project" value="TreeGrafter"/>
</dbReference>
<name>A0A401PM50_SCYTO</name>
<dbReference type="AlphaFoldDB" id="A0A401PM50"/>
<keyword evidence="6" id="KW-1185">Reference proteome</keyword>
<feature type="domain" description="SHSP" evidence="4">
    <location>
        <begin position="23"/>
        <end position="134"/>
    </location>
</feature>
<dbReference type="SUPFAM" id="SSF49764">
    <property type="entry name" value="HSP20-like chaperones"/>
    <property type="match status" value="1"/>
</dbReference>
<organism evidence="5 6">
    <name type="scientific">Scyliorhinus torazame</name>
    <name type="common">Cloudy catshark</name>
    <name type="synonym">Catulus torazame</name>
    <dbReference type="NCBI Taxonomy" id="75743"/>
    <lineage>
        <taxon>Eukaryota</taxon>
        <taxon>Metazoa</taxon>
        <taxon>Chordata</taxon>
        <taxon>Craniata</taxon>
        <taxon>Vertebrata</taxon>
        <taxon>Chondrichthyes</taxon>
        <taxon>Elasmobranchii</taxon>
        <taxon>Galeomorphii</taxon>
        <taxon>Galeoidea</taxon>
        <taxon>Carcharhiniformes</taxon>
        <taxon>Scyliorhinidae</taxon>
        <taxon>Scyliorhinus</taxon>
    </lineage>
</organism>